<evidence type="ECO:0000313" key="1">
    <source>
        <dbReference type="EMBL" id="KAJ8549843.1"/>
    </source>
</evidence>
<dbReference type="EMBL" id="JAJAGQ010000011">
    <property type="protein sequence ID" value="KAJ8549843.1"/>
    <property type="molecule type" value="Genomic_DNA"/>
</dbReference>
<name>A0A9Q1RCP3_9SOLA</name>
<reference evidence="2" key="1">
    <citation type="journal article" date="2023" name="Proc. Natl. Acad. Sci. U.S.A.">
        <title>Genomic and structural basis for evolution of tropane alkaloid biosynthesis.</title>
        <authorList>
            <person name="Wanga Y.-J."/>
            <person name="Taina T."/>
            <person name="Yua J.-Y."/>
            <person name="Lia J."/>
            <person name="Xua B."/>
            <person name="Chenc J."/>
            <person name="D'Auriad J.C."/>
            <person name="Huanga J.-P."/>
            <person name="Huanga S.-X."/>
        </authorList>
    </citation>
    <scope>NUCLEOTIDE SEQUENCE [LARGE SCALE GENOMIC DNA]</scope>
    <source>
        <strain evidence="2">cv. KIB-2019</strain>
    </source>
</reference>
<dbReference type="Proteomes" id="UP001152561">
    <property type="component" value="Unassembled WGS sequence"/>
</dbReference>
<dbReference type="InterPro" id="IPR007658">
    <property type="entry name" value="DUF594"/>
</dbReference>
<accession>A0A9Q1RCP3</accession>
<dbReference type="AlphaFoldDB" id="A0A9Q1RCP3"/>
<protein>
    <recommendedName>
        <fullName evidence="3">DUF4220 domain-containing protein</fullName>
    </recommendedName>
</protein>
<sequence length="181" mass="20294">MKTIEEALAEVAELFVRGNKTSLIDQRKACEAILGLAKDNVHMEDDDELVLDESEKGNRSKGSILYRASLLANLLISSQDADTRWSRLFDVWMERLLEAAKWSRSNFHAQNLCKGGEFLSLVWLLMAHLGSGSQYQVDGLNLSPLWLQPYHPVSPSSTTMNSGTVRKCLMPFAPRVENKSP</sequence>
<evidence type="ECO:0000313" key="2">
    <source>
        <dbReference type="Proteomes" id="UP001152561"/>
    </source>
</evidence>
<organism evidence="1 2">
    <name type="scientific">Anisodus acutangulus</name>
    <dbReference type="NCBI Taxonomy" id="402998"/>
    <lineage>
        <taxon>Eukaryota</taxon>
        <taxon>Viridiplantae</taxon>
        <taxon>Streptophyta</taxon>
        <taxon>Embryophyta</taxon>
        <taxon>Tracheophyta</taxon>
        <taxon>Spermatophyta</taxon>
        <taxon>Magnoliopsida</taxon>
        <taxon>eudicotyledons</taxon>
        <taxon>Gunneridae</taxon>
        <taxon>Pentapetalae</taxon>
        <taxon>asterids</taxon>
        <taxon>lamiids</taxon>
        <taxon>Solanales</taxon>
        <taxon>Solanaceae</taxon>
        <taxon>Solanoideae</taxon>
        <taxon>Hyoscyameae</taxon>
        <taxon>Anisodus</taxon>
    </lineage>
</organism>
<comment type="caution">
    <text evidence="1">The sequence shown here is derived from an EMBL/GenBank/DDBJ whole genome shotgun (WGS) entry which is preliminary data.</text>
</comment>
<evidence type="ECO:0008006" key="3">
    <source>
        <dbReference type="Google" id="ProtNLM"/>
    </source>
</evidence>
<dbReference type="Pfam" id="PF04578">
    <property type="entry name" value="DUF594"/>
    <property type="match status" value="1"/>
</dbReference>
<keyword evidence="2" id="KW-1185">Reference proteome</keyword>
<dbReference type="OrthoDB" id="1689146at2759"/>
<proteinExistence type="predicted"/>
<dbReference type="PANTHER" id="PTHR31325">
    <property type="entry name" value="OS01G0798800 PROTEIN-RELATED"/>
    <property type="match status" value="1"/>
</dbReference>
<gene>
    <name evidence="1" type="ORF">K7X08_033550</name>
</gene>